<feature type="domain" description="Hemerythrin-like" evidence="2">
    <location>
        <begin position="17"/>
        <end position="148"/>
    </location>
</feature>
<name>A0A845UJ37_9PROT</name>
<evidence type="ECO:0000256" key="1">
    <source>
        <dbReference type="SAM" id="MobiDB-lite"/>
    </source>
</evidence>
<dbReference type="AlphaFoldDB" id="A0A845UJ37"/>
<dbReference type="InterPro" id="IPR012312">
    <property type="entry name" value="Hemerythrin-like"/>
</dbReference>
<sequence>MNLLNAPAPSFDDPMGLLRACHERILGHCLTLERLAEHLSQCGVDSEARQAAARIRRYFLLAAPQHHADEEKDLFPWILQQPAFPAMLHASVKNLAAQHGQLEQQWRLLNQDLAMVEAGHVRVLWPEPFVSMNRAHVSLENEEIFPIAERLMDAEKRAGLGAAMARRRQAHQGHGGDFPTGRELS</sequence>
<dbReference type="Pfam" id="PF01814">
    <property type="entry name" value="Hemerythrin"/>
    <property type="match status" value="1"/>
</dbReference>
<protein>
    <submittedName>
        <fullName evidence="3">Hemerythrin domain-containing protein</fullName>
    </submittedName>
</protein>
<proteinExistence type="predicted"/>
<organism evidence="3">
    <name type="scientific">Acidithiobacillus ferrianus</name>
    <dbReference type="NCBI Taxonomy" id="2678518"/>
    <lineage>
        <taxon>Bacteria</taxon>
        <taxon>Pseudomonadati</taxon>
        <taxon>Pseudomonadota</taxon>
        <taxon>Acidithiobacillia</taxon>
        <taxon>Acidithiobacillales</taxon>
        <taxon>Acidithiobacillaceae</taxon>
        <taxon>Acidithiobacillus</taxon>
    </lineage>
</organism>
<dbReference type="RefSeq" id="WP_163096522.1">
    <property type="nucleotide sequence ID" value="NZ_CP127523.1"/>
</dbReference>
<reference evidence="3" key="1">
    <citation type="submission" date="2019-11" db="EMBL/GenBank/DDBJ databases">
        <title>Acidithiobacillus ferrianus sp. nov.: a facultatively anaerobic and extremely acidophilic chemolithoautotroph.</title>
        <authorList>
            <person name="Norris P.R."/>
            <person name="Falagan C."/>
            <person name="Moya-Beltran A."/>
            <person name="Castro M."/>
            <person name="Quatrini R."/>
            <person name="Johnson D.B."/>
        </authorList>
    </citation>
    <scope>NUCLEOTIDE SEQUENCE [LARGE SCALE GENOMIC DNA]</scope>
    <source>
        <strain evidence="3">MG</strain>
    </source>
</reference>
<dbReference type="EMBL" id="WNJL01000014">
    <property type="protein sequence ID" value="NDU41708.1"/>
    <property type="molecule type" value="Genomic_DNA"/>
</dbReference>
<dbReference type="Gene3D" id="1.20.120.520">
    <property type="entry name" value="nmb1532 protein domain like"/>
    <property type="match status" value="1"/>
</dbReference>
<evidence type="ECO:0000259" key="2">
    <source>
        <dbReference type="Pfam" id="PF01814"/>
    </source>
</evidence>
<evidence type="ECO:0000313" key="3">
    <source>
        <dbReference type="EMBL" id="NDU41708.1"/>
    </source>
</evidence>
<accession>A0A845UJ37</accession>
<comment type="caution">
    <text evidence="3">The sequence shown here is derived from an EMBL/GenBank/DDBJ whole genome shotgun (WGS) entry which is preliminary data.</text>
</comment>
<gene>
    <name evidence="3" type="ORF">GL267_03300</name>
</gene>
<feature type="region of interest" description="Disordered" evidence="1">
    <location>
        <begin position="164"/>
        <end position="185"/>
    </location>
</feature>